<evidence type="ECO:0000313" key="8">
    <source>
        <dbReference type="Proteomes" id="UP000314983"/>
    </source>
</evidence>
<keyword evidence="5" id="KW-1133">Transmembrane helix</keyword>
<dbReference type="InterPro" id="IPR011021">
    <property type="entry name" value="Arrestin-like_N"/>
</dbReference>
<dbReference type="GO" id="GO:0002031">
    <property type="term" value="P:G protein-coupled receptor internalization"/>
    <property type="evidence" value="ECO:0007669"/>
    <property type="project" value="TreeGrafter"/>
</dbReference>
<accession>A0A4W4GB43</accession>
<dbReference type="Ensembl" id="ENSEEET00000035152.2">
    <property type="protein sequence ID" value="ENSEEEP00000034747.2"/>
    <property type="gene ID" value="ENSEEEG00000016371.2"/>
</dbReference>
<evidence type="ECO:0000256" key="3">
    <source>
        <dbReference type="ARBA" id="ARBA00022490"/>
    </source>
</evidence>
<evidence type="ECO:0000256" key="5">
    <source>
        <dbReference type="SAM" id="Phobius"/>
    </source>
</evidence>
<evidence type="ECO:0000256" key="2">
    <source>
        <dbReference type="ARBA" id="ARBA00005298"/>
    </source>
</evidence>
<protein>
    <submittedName>
        <fullName evidence="7">Arrestin, beta 2a</fullName>
    </submittedName>
</protein>
<comment type="subcellular location">
    <subcellularLocation>
        <location evidence="1">Cytoplasm</location>
    </subcellularLocation>
</comment>
<proteinExistence type="inferred from homology"/>
<sequence>MCVYLCIYVSVYMCLCVYIGLVSFCRVFKKSSPNCKITVYLGKRDFVDHLDQVDPVDGVILVDPEYLKDRKVYVTLTCAFRYGREDLDVLGLSFRKDLYISTFQAFPPIPEERKPNTRLQERLLKKLGQHAHPFHFTIPQNLPCSVTLQSCGILSIDYEIRAFCARSVEEKIHKRNSVRLVIRKVQYAPEKPGPQPMVETTRSFLMSDRSLHLEASLDKELYYHGEPINVNVHVTNNSTKTVKRVKTSVRQYADICLFSTAQYKCPVAQLEADDQVSSSSTFCKVYTLTPTLNSNREKRGLALDGKLKHEDTNLASSTIVKDGCNKEVLGVLVSYRVKVKLVVSRGGDVSVELPFVLMHPKPADLSSSRPASGTARSAELLSFTQDDDLVFEDFARLRLKGTTDDKDEDY</sequence>
<feature type="domain" description="Arrestin C-terminal-like" evidence="6">
    <location>
        <begin position="207"/>
        <end position="362"/>
    </location>
</feature>
<dbReference type="Proteomes" id="UP000314983">
    <property type="component" value="Chromosome 17"/>
</dbReference>
<reference evidence="8" key="2">
    <citation type="journal article" date="2017" name="Sci. Adv.">
        <title>A tail of two voltages: Proteomic comparison of the three electric organs of the electric eel.</title>
        <authorList>
            <person name="Traeger L.L."/>
            <person name="Sabat G."/>
            <person name="Barrett-Wilt G.A."/>
            <person name="Wells G.B."/>
            <person name="Sussman M.R."/>
        </authorList>
    </citation>
    <scope>NUCLEOTIDE SEQUENCE [LARGE SCALE GENOMIC DNA]</scope>
</reference>
<reference evidence="7" key="4">
    <citation type="submission" date="2025-08" db="UniProtKB">
        <authorList>
            <consortium name="Ensembl"/>
        </authorList>
    </citation>
    <scope>IDENTIFICATION</scope>
</reference>
<dbReference type="InterPro" id="IPR011022">
    <property type="entry name" value="Arrestin_C-like"/>
</dbReference>
<dbReference type="PRINTS" id="PR00309">
    <property type="entry name" value="ARRESTIN"/>
</dbReference>
<dbReference type="GO" id="GO:0070374">
    <property type="term" value="P:positive regulation of ERK1 and ERK2 cascade"/>
    <property type="evidence" value="ECO:0007669"/>
    <property type="project" value="TreeGrafter"/>
</dbReference>
<dbReference type="GO" id="GO:0007399">
    <property type="term" value="P:nervous system development"/>
    <property type="evidence" value="ECO:0007669"/>
    <property type="project" value="UniProtKB-ARBA"/>
</dbReference>
<dbReference type="InterPro" id="IPR014752">
    <property type="entry name" value="Arrestin-like_C"/>
</dbReference>
<name>A0A4W4GB43_ELEEL</name>
<dbReference type="InterPro" id="IPR014753">
    <property type="entry name" value="Arrestin_N"/>
</dbReference>
<dbReference type="PROSITE" id="PS00295">
    <property type="entry name" value="ARRESTINS"/>
    <property type="match status" value="1"/>
</dbReference>
<dbReference type="Gene3D" id="2.60.40.640">
    <property type="match status" value="1"/>
</dbReference>
<keyword evidence="8" id="KW-1185">Reference proteome</keyword>
<keyword evidence="5" id="KW-0472">Membrane</keyword>
<dbReference type="AlphaFoldDB" id="A0A4W4GB43"/>
<dbReference type="InterPro" id="IPR000698">
    <property type="entry name" value="Arrestin"/>
</dbReference>
<dbReference type="Pfam" id="PF02752">
    <property type="entry name" value="Arrestin_C"/>
    <property type="match status" value="1"/>
</dbReference>
<keyword evidence="5" id="KW-0812">Transmembrane</keyword>
<dbReference type="SUPFAM" id="SSF81296">
    <property type="entry name" value="E set domains"/>
    <property type="match status" value="2"/>
</dbReference>
<dbReference type="Gene3D" id="2.60.40.840">
    <property type="match status" value="1"/>
</dbReference>
<evidence type="ECO:0000313" key="7">
    <source>
        <dbReference type="Ensembl" id="ENSEEEP00000034747.2"/>
    </source>
</evidence>
<dbReference type="GO" id="GO:0031701">
    <property type="term" value="F:angiotensin receptor binding"/>
    <property type="evidence" value="ECO:0007669"/>
    <property type="project" value="TreeGrafter"/>
</dbReference>
<dbReference type="GO" id="GO:0005737">
    <property type="term" value="C:cytoplasm"/>
    <property type="evidence" value="ECO:0007669"/>
    <property type="project" value="UniProtKB-SubCell"/>
</dbReference>
<evidence type="ECO:0000256" key="1">
    <source>
        <dbReference type="ARBA" id="ARBA00004496"/>
    </source>
</evidence>
<dbReference type="FunFam" id="2.60.40.640:FF:000003">
    <property type="entry name" value="beta-arrestin-1 isoform X1"/>
    <property type="match status" value="1"/>
</dbReference>
<keyword evidence="4" id="KW-0716">Sensory transduction</keyword>
<organism evidence="7 8">
    <name type="scientific">Electrophorus electricus</name>
    <name type="common">Electric eel</name>
    <name type="synonym">Gymnotus electricus</name>
    <dbReference type="NCBI Taxonomy" id="8005"/>
    <lineage>
        <taxon>Eukaryota</taxon>
        <taxon>Metazoa</taxon>
        <taxon>Chordata</taxon>
        <taxon>Craniata</taxon>
        <taxon>Vertebrata</taxon>
        <taxon>Euteleostomi</taxon>
        <taxon>Actinopterygii</taxon>
        <taxon>Neopterygii</taxon>
        <taxon>Teleostei</taxon>
        <taxon>Ostariophysi</taxon>
        <taxon>Gymnotiformes</taxon>
        <taxon>Gymnotoidei</taxon>
        <taxon>Gymnotidae</taxon>
        <taxon>Electrophorus</taxon>
    </lineage>
</organism>
<keyword evidence="3" id="KW-0963">Cytoplasm</keyword>
<reference evidence="7" key="5">
    <citation type="submission" date="2025-09" db="UniProtKB">
        <authorList>
            <consortium name="Ensembl"/>
        </authorList>
    </citation>
    <scope>IDENTIFICATION</scope>
</reference>
<reference evidence="8" key="1">
    <citation type="journal article" date="2014" name="Science">
        <title>Nonhuman genetics. Genomic basis for the convergent evolution of electric organs.</title>
        <authorList>
            <person name="Gallant J.R."/>
            <person name="Traeger L.L."/>
            <person name="Volkening J.D."/>
            <person name="Moffett H."/>
            <person name="Chen P.H."/>
            <person name="Novina C.D."/>
            <person name="Phillips G.N.Jr."/>
            <person name="Anand R."/>
            <person name="Wells G.B."/>
            <person name="Pinch M."/>
            <person name="Guth R."/>
            <person name="Unguez G.A."/>
            <person name="Albert J.S."/>
            <person name="Zakon H.H."/>
            <person name="Samanta M.P."/>
            <person name="Sussman M.R."/>
        </authorList>
    </citation>
    <scope>NUCLEOTIDE SEQUENCE [LARGE SCALE GENOMIC DNA]</scope>
</reference>
<evidence type="ECO:0000259" key="6">
    <source>
        <dbReference type="SMART" id="SM01017"/>
    </source>
</evidence>
<dbReference type="PANTHER" id="PTHR11792:SF20">
    <property type="entry name" value="BETA-ARRESTIN-2"/>
    <property type="match status" value="1"/>
</dbReference>
<comment type="similarity">
    <text evidence="2">Belongs to the arrestin family.</text>
</comment>
<dbReference type="SMART" id="SM01017">
    <property type="entry name" value="Arrestin_C"/>
    <property type="match status" value="1"/>
</dbReference>
<dbReference type="InterPro" id="IPR017864">
    <property type="entry name" value="Arrestin_CS"/>
</dbReference>
<dbReference type="PANTHER" id="PTHR11792">
    <property type="entry name" value="ARRESTIN"/>
    <property type="match status" value="1"/>
</dbReference>
<dbReference type="GeneTree" id="ENSGT00950000182887"/>
<dbReference type="GO" id="GO:0007165">
    <property type="term" value="P:signal transduction"/>
    <property type="evidence" value="ECO:0007669"/>
    <property type="project" value="InterPro"/>
</dbReference>
<dbReference type="InterPro" id="IPR014756">
    <property type="entry name" value="Ig_E-set"/>
</dbReference>
<gene>
    <name evidence="7" type="primary">arrb2a</name>
</gene>
<evidence type="ECO:0000256" key="4">
    <source>
        <dbReference type="ARBA" id="ARBA00022606"/>
    </source>
</evidence>
<feature type="transmembrane region" description="Helical" evidence="5">
    <location>
        <begin position="6"/>
        <end position="28"/>
    </location>
</feature>
<dbReference type="Pfam" id="PF00339">
    <property type="entry name" value="Arrestin_N"/>
    <property type="match status" value="1"/>
</dbReference>
<reference evidence="7" key="3">
    <citation type="submission" date="2020-05" db="EMBL/GenBank/DDBJ databases">
        <title>Electrophorus electricus (electric eel) genome, fEleEle1, primary haplotype.</title>
        <authorList>
            <person name="Myers G."/>
            <person name="Meyer A."/>
            <person name="Fedrigo O."/>
            <person name="Formenti G."/>
            <person name="Rhie A."/>
            <person name="Tracey A."/>
            <person name="Sims Y."/>
            <person name="Jarvis E.D."/>
        </authorList>
    </citation>
    <scope>NUCLEOTIDE SEQUENCE [LARGE SCALE GENOMIC DNA]</scope>
</reference>
<dbReference type="FunFam" id="2.60.40.840:FF:000001">
    <property type="entry name" value="beta-arrestin-1 isoform X1"/>
    <property type="match status" value="1"/>
</dbReference>